<dbReference type="Proteomes" id="UP001523369">
    <property type="component" value="Unassembled WGS sequence"/>
</dbReference>
<dbReference type="InterPro" id="IPR036188">
    <property type="entry name" value="FAD/NAD-bd_sf"/>
</dbReference>
<dbReference type="InterPro" id="IPR002938">
    <property type="entry name" value="FAD-bd"/>
</dbReference>
<keyword evidence="3" id="KW-1185">Reference proteome</keyword>
<organism evidence="2 3">
    <name type="scientific">Paractinoplanes aksuensis</name>
    <dbReference type="NCBI Taxonomy" id="2939490"/>
    <lineage>
        <taxon>Bacteria</taxon>
        <taxon>Bacillati</taxon>
        <taxon>Actinomycetota</taxon>
        <taxon>Actinomycetes</taxon>
        <taxon>Micromonosporales</taxon>
        <taxon>Micromonosporaceae</taxon>
        <taxon>Paractinoplanes</taxon>
    </lineage>
</organism>
<keyword evidence="2" id="KW-0560">Oxidoreductase</keyword>
<feature type="domain" description="FAD-binding" evidence="1">
    <location>
        <begin position="4"/>
        <end position="345"/>
    </location>
</feature>
<gene>
    <name evidence="2" type="ORF">M1L60_19855</name>
</gene>
<evidence type="ECO:0000313" key="3">
    <source>
        <dbReference type="Proteomes" id="UP001523369"/>
    </source>
</evidence>
<comment type="caution">
    <text evidence="2">The sequence shown here is derived from an EMBL/GenBank/DDBJ whole genome shotgun (WGS) entry which is preliminary data.</text>
</comment>
<dbReference type="Gene3D" id="3.50.50.60">
    <property type="entry name" value="FAD/NAD(P)-binding domain"/>
    <property type="match status" value="1"/>
</dbReference>
<dbReference type="PANTHER" id="PTHR43422:SF3">
    <property type="entry name" value="THIAMINE THIAZOLE SYNTHASE"/>
    <property type="match status" value="1"/>
</dbReference>
<keyword evidence="2" id="KW-0503">Monooxygenase</keyword>
<sequence length="438" mass="47766">MDNEAVVIGAGLAGLTAARMLSDRYDQVTVLDRDSLPDEPVPRRGVPQGSHPHILLASGLQELDTRFPGFEAELIAAGGTKFDTGTGLCSYRLGRRWPKAPTGVELVAATRPLIEGLVRDRVTKLPGVTFRDQVAVSGLTGSSAGVTGVVLDAGETVGADLVVDCTGRGARSDRWLTALGLRAPAQLEVKVGVAYATRLYRRRPGDLPDWEAVFTLPTSPHERVDGLAIPVEGDRWMIGIGGWHFPEVPTDVEAFERFARELPDPMLSELIGRAEPLTDIVVAKFPSSRRRLFEQLENPPPGYVALGDAICSFNPIYGQGMTCAAFSARALGEALDKHPSGTAMARDYYAAVAQIVETPWQFAVGGDFAYPQTTGPRPRDIKLRNWYSRQIAYASQIDAGVNRAFVRVQQLLDPPSVLMKPEFVLRVLRRARERKRQG</sequence>
<evidence type="ECO:0000259" key="1">
    <source>
        <dbReference type="Pfam" id="PF01494"/>
    </source>
</evidence>
<accession>A0ABT1DPS4</accession>
<reference evidence="2 3" key="1">
    <citation type="submission" date="2022-06" db="EMBL/GenBank/DDBJ databases">
        <title>New Species of the Genus Actinoplanes, ActinopZanes ferrugineus.</title>
        <authorList>
            <person name="Ding P."/>
        </authorList>
    </citation>
    <scope>NUCLEOTIDE SEQUENCE [LARGE SCALE GENOMIC DNA]</scope>
    <source>
        <strain evidence="2 3">TRM88003</strain>
    </source>
</reference>
<dbReference type="SUPFAM" id="SSF51905">
    <property type="entry name" value="FAD/NAD(P)-binding domain"/>
    <property type="match status" value="1"/>
</dbReference>
<dbReference type="GO" id="GO:0004497">
    <property type="term" value="F:monooxygenase activity"/>
    <property type="evidence" value="ECO:0007669"/>
    <property type="project" value="UniProtKB-KW"/>
</dbReference>
<protein>
    <submittedName>
        <fullName evidence="2">FAD-dependent monooxygenase</fullName>
    </submittedName>
</protein>
<dbReference type="PANTHER" id="PTHR43422">
    <property type="entry name" value="THIAMINE THIAZOLE SYNTHASE"/>
    <property type="match status" value="1"/>
</dbReference>
<name>A0ABT1DPS4_9ACTN</name>
<proteinExistence type="predicted"/>
<dbReference type="RefSeq" id="WP_253238940.1">
    <property type="nucleotide sequence ID" value="NZ_JAMYJR010000021.1"/>
</dbReference>
<dbReference type="Pfam" id="PF01494">
    <property type="entry name" value="FAD_binding_3"/>
    <property type="match status" value="1"/>
</dbReference>
<dbReference type="EMBL" id="JAMYJR010000021">
    <property type="protein sequence ID" value="MCO8272853.1"/>
    <property type="molecule type" value="Genomic_DNA"/>
</dbReference>
<evidence type="ECO:0000313" key="2">
    <source>
        <dbReference type="EMBL" id="MCO8272853.1"/>
    </source>
</evidence>